<dbReference type="GO" id="GO:0016705">
    <property type="term" value="F:oxidoreductase activity, acting on paired donors, with incorporation or reduction of molecular oxygen"/>
    <property type="evidence" value="ECO:0007669"/>
    <property type="project" value="UniProtKB-ARBA"/>
</dbReference>
<dbReference type="Gene3D" id="2.102.10.10">
    <property type="entry name" value="Rieske [2Fe-2S] iron-sulphur domain"/>
    <property type="match status" value="1"/>
</dbReference>
<evidence type="ECO:0000313" key="9">
    <source>
        <dbReference type="Proteomes" id="UP000000557"/>
    </source>
</evidence>
<dbReference type="PANTHER" id="PTHR43756">
    <property type="entry name" value="CHOLINE MONOOXYGENASE, CHLOROPLASTIC"/>
    <property type="match status" value="1"/>
</dbReference>
<evidence type="ECO:0000259" key="7">
    <source>
        <dbReference type="PROSITE" id="PS51296"/>
    </source>
</evidence>
<keyword evidence="6" id="KW-0411">Iron-sulfur</keyword>
<dbReference type="HOGENOM" id="CLU_026244_3_0_3"/>
<evidence type="ECO:0000256" key="1">
    <source>
        <dbReference type="ARBA" id="ARBA00001962"/>
    </source>
</evidence>
<dbReference type="GO" id="GO:0005506">
    <property type="term" value="F:iron ion binding"/>
    <property type="evidence" value="ECO:0007669"/>
    <property type="project" value="InterPro"/>
</dbReference>
<dbReference type="EMBL" id="BA000045">
    <property type="protein sequence ID" value="BAC91376.1"/>
    <property type="molecule type" value="Genomic_DNA"/>
</dbReference>
<evidence type="ECO:0000313" key="8">
    <source>
        <dbReference type="EMBL" id="BAC91376.1"/>
    </source>
</evidence>
<dbReference type="Pfam" id="PF00355">
    <property type="entry name" value="Rieske"/>
    <property type="match status" value="1"/>
</dbReference>
<proteinExistence type="predicted"/>
<evidence type="ECO:0000256" key="5">
    <source>
        <dbReference type="ARBA" id="ARBA00023004"/>
    </source>
</evidence>
<organism evidence="8 9">
    <name type="scientific">Gloeobacter violaceus (strain ATCC 29082 / PCC 7421)</name>
    <dbReference type="NCBI Taxonomy" id="251221"/>
    <lineage>
        <taxon>Bacteria</taxon>
        <taxon>Bacillati</taxon>
        <taxon>Cyanobacteriota</taxon>
        <taxon>Cyanophyceae</taxon>
        <taxon>Gloeobacterales</taxon>
        <taxon>Gloeobacteraceae</taxon>
        <taxon>Gloeobacter</taxon>
    </lineage>
</organism>
<evidence type="ECO:0000256" key="6">
    <source>
        <dbReference type="ARBA" id="ARBA00023014"/>
    </source>
</evidence>
<dbReference type="Proteomes" id="UP000000557">
    <property type="component" value="Chromosome"/>
</dbReference>
<dbReference type="OrthoDB" id="477744at2"/>
<dbReference type="KEGG" id="gvi:gll3435"/>
<evidence type="ECO:0000256" key="4">
    <source>
        <dbReference type="ARBA" id="ARBA00023002"/>
    </source>
</evidence>
<evidence type="ECO:0000256" key="3">
    <source>
        <dbReference type="ARBA" id="ARBA00022723"/>
    </source>
</evidence>
<reference evidence="8 9" key="2">
    <citation type="journal article" date="2003" name="DNA Res.">
        <title>Complete genome structure of Gloeobacter violaceus PCC 7421, a cyanobacterium that lacks thylakoids (supplement).</title>
        <authorList>
            <person name="Nakamura Y."/>
            <person name="Kaneko T."/>
            <person name="Sato S."/>
            <person name="Mimuro M."/>
            <person name="Miyashita H."/>
            <person name="Tsuchiya T."/>
            <person name="Sasamoto S."/>
            <person name="Watanabe A."/>
            <person name="Kawashima K."/>
            <person name="Kishida Y."/>
            <person name="Kiyokawa C."/>
            <person name="Kohara M."/>
            <person name="Matsumoto M."/>
            <person name="Matsuno A."/>
            <person name="Nakazaki N."/>
            <person name="Shimpo S."/>
            <person name="Takeuchi C."/>
            <person name="Yamada M."/>
            <person name="Tabata S."/>
        </authorList>
    </citation>
    <scope>NUCLEOTIDE SEQUENCE [LARGE SCALE GENOMIC DNA]</scope>
    <source>
        <strain evidence="9">ATCC 29082 / PCC 7421</strain>
    </source>
</reference>
<dbReference type="Pfam" id="PF00848">
    <property type="entry name" value="Ring_hydroxyl_A"/>
    <property type="match status" value="1"/>
</dbReference>
<dbReference type="PROSITE" id="PS51296">
    <property type="entry name" value="RIESKE"/>
    <property type="match status" value="1"/>
</dbReference>
<evidence type="ECO:0000256" key="2">
    <source>
        <dbReference type="ARBA" id="ARBA00022714"/>
    </source>
</evidence>
<dbReference type="SUPFAM" id="SSF50022">
    <property type="entry name" value="ISP domain"/>
    <property type="match status" value="1"/>
</dbReference>
<keyword evidence="5" id="KW-0408">Iron</keyword>
<accession>Q7NFT9</accession>
<dbReference type="SUPFAM" id="SSF55961">
    <property type="entry name" value="Bet v1-like"/>
    <property type="match status" value="1"/>
</dbReference>
<dbReference type="STRING" id="251221.gene:10760947"/>
<keyword evidence="2" id="KW-0001">2Fe-2S</keyword>
<feature type="domain" description="Rieske" evidence="7">
    <location>
        <begin position="42"/>
        <end position="151"/>
    </location>
</feature>
<dbReference type="CDD" id="cd08884">
    <property type="entry name" value="RHO_alpha_C_GbcA-like"/>
    <property type="match status" value="1"/>
</dbReference>
<sequence length="372" mass="42204">MTPMTTFEKARLQSSERTLPGRYYTDPAIFDQEQREIFARRWVCIGRAEQAHSPGEYFLTQVAGESLIVIRDHRGVLGAFHNLCRHRGTRLCSETAGRFTALVRCPYHAWSYRLDGSLAAAPNMDQAPDFDLADYPLHRCRLAEWEGFVWLNLDPQPTPFESVFAPLIGRFTGWRLPALRLGARVTYDLRANWKLVFENYNECCHCPPIHPRLAQLSPSDSGRNDLMEGPFLGGYMGIHPGMALTASGSRSRPPLGTVAGEDLQRAYYYTLFPNLLFSLHPDYAMVHFLVPLAPDSTRIVCEWYFDPTQIIQPGFDPTDAVALWDEINRQDWQVCEWTQQGTASRAYTPGPYAHSEGLCAAFDREYLKALGC</sequence>
<dbReference type="InterPro" id="IPR017941">
    <property type="entry name" value="Rieske_2Fe-2S"/>
</dbReference>
<dbReference type="PhylomeDB" id="Q7NFT9"/>
<dbReference type="InterPro" id="IPR036922">
    <property type="entry name" value="Rieske_2Fe-2S_sf"/>
</dbReference>
<dbReference type="InterPro" id="IPR001663">
    <property type="entry name" value="Rng_hydr_dOase-A"/>
</dbReference>
<name>Q7NFT9_GLOVI</name>
<dbReference type="GO" id="GO:0051537">
    <property type="term" value="F:2 iron, 2 sulfur cluster binding"/>
    <property type="evidence" value="ECO:0007669"/>
    <property type="project" value="UniProtKB-KW"/>
</dbReference>
<dbReference type="GO" id="GO:0004497">
    <property type="term" value="F:monooxygenase activity"/>
    <property type="evidence" value="ECO:0007669"/>
    <property type="project" value="UniProtKB-ARBA"/>
</dbReference>
<reference evidence="8 9" key="1">
    <citation type="journal article" date="2003" name="DNA Res.">
        <title>Complete genome structure of Gloeobacter violaceus PCC 7421, a cyanobacterium that lacks thylakoids.</title>
        <authorList>
            <person name="Nakamura Y."/>
            <person name="Kaneko T."/>
            <person name="Sato S."/>
            <person name="Mimuro M."/>
            <person name="Miyashita H."/>
            <person name="Tsuchiya T."/>
            <person name="Sasamoto S."/>
            <person name="Watanabe A."/>
            <person name="Kawashima K."/>
            <person name="Kishida Y."/>
            <person name="Kiyokawa C."/>
            <person name="Kohara M."/>
            <person name="Matsumoto M."/>
            <person name="Matsuno A."/>
            <person name="Nakazaki N."/>
            <person name="Shimpo S."/>
            <person name="Takeuchi C."/>
            <person name="Yamada M."/>
            <person name="Tabata S."/>
        </authorList>
    </citation>
    <scope>NUCLEOTIDE SEQUENCE [LARGE SCALE GENOMIC DNA]</scope>
    <source>
        <strain evidence="9">ATCC 29082 / PCC 7421</strain>
    </source>
</reference>
<dbReference type="PATRIC" id="fig|251221.4.peg.3467"/>
<dbReference type="PRINTS" id="PR00090">
    <property type="entry name" value="RNGDIOXGNASE"/>
</dbReference>
<dbReference type="InterPro" id="IPR015879">
    <property type="entry name" value="Ring_hydroxy_dOase_asu_C_dom"/>
</dbReference>
<dbReference type="AlphaFoldDB" id="Q7NFT9"/>
<comment type="cofactor">
    <cofactor evidence="1">
        <name>Fe cation</name>
        <dbReference type="ChEBI" id="CHEBI:24875"/>
    </cofactor>
</comment>
<dbReference type="Gene3D" id="3.90.380.10">
    <property type="entry name" value="Naphthalene 1,2-dioxygenase Alpha Subunit, Chain A, domain 1"/>
    <property type="match status" value="2"/>
</dbReference>
<keyword evidence="9" id="KW-1185">Reference proteome</keyword>
<keyword evidence="3" id="KW-0479">Metal-binding</keyword>
<dbReference type="CDD" id="cd03469">
    <property type="entry name" value="Rieske_RO_Alpha_N"/>
    <property type="match status" value="1"/>
</dbReference>
<dbReference type="InParanoid" id="Q7NFT9"/>
<dbReference type="PANTHER" id="PTHR43756:SF5">
    <property type="entry name" value="CHOLINE MONOOXYGENASE, CHLOROPLASTIC"/>
    <property type="match status" value="1"/>
</dbReference>
<dbReference type="eggNOG" id="COG4638">
    <property type="taxonomic scope" value="Bacteria"/>
</dbReference>
<dbReference type="EnsemblBacteria" id="BAC91376">
    <property type="protein sequence ID" value="BAC91376"/>
    <property type="gene ID" value="BAC91376"/>
</dbReference>
<protein>
    <submittedName>
        <fullName evidence="8">Gll3435 protein</fullName>
    </submittedName>
</protein>
<gene>
    <name evidence="8" type="ordered locus">gll3435</name>
</gene>
<keyword evidence="4" id="KW-0560">Oxidoreductase</keyword>